<dbReference type="PANTHER" id="PTHR43481">
    <property type="entry name" value="FRUCTOSE-1-PHOSPHATE PHOSPHATASE"/>
    <property type="match status" value="1"/>
</dbReference>
<dbReference type="InterPro" id="IPR041492">
    <property type="entry name" value="HAD_2"/>
</dbReference>
<dbReference type="InterPro" id="IPR023198">
    <property type="entry name" value="PGP-like_dom2"/>
</dbReference>
<dbReference type="InterPro" id="IPR036412">
    <property type="entry name" value="HAD-like_sf"/>
</dbReference>
<name>A0A0D7BVH2_9AGAR</name>
<dbReference type="OrthoDB" id="40579at2759"/>
<keyword evidence="3" id="KW-1185">Reference proteome</keyword>
<dbReference type="STRING" id="1314674.A0A0D7BVH2"/>
<proteinExistence type="predicted"/>
<evidence type="ECO:0000313" key="2">
    <source>
        <dbReference type="EMBL" id="KIY74225.1"/>
    </source>
</evidence>
<dbReference type="GO" id="GO:0050308">
    <property type="term" value="F:sugar-phosphatase activity"/>
    <property type="evidence" value="ECO:0007669"/>
    <property type="project" value="TreeGrafter"/>
</dbReference>
<dbReference type="Proteomes" id="UP000054007">
    <property type="component" value="Unassembled WGS sequence"/>
</dbReference>
<evidence type="ECO:0000313" key="3">
    <source>
        <dbReference type="Proteomes" id="UP000054007"/>
    </source>
</evidence>
<sequence>MIGEFRLTNGVQQDGHGTLANNIAAVEAAWTQVAHAIGKDPQHVIAFTQGKRAKDNLRALRPELARLTSDDMVDEFEQSIFALADARRLGLGNVTPAGSGATTPALSDDGSSTSSTASSLCSSTSPLSRPLFVTRLSDAILKKTATQGAVSTFMPTFEDDDGENLATKVVEINEELYEAEDLSVQILPGAREMIESIPKERYAVATSAAETYAHGCLSRVGIDPPKVTITKKRQDHPDPFYLAADCLGYDIRKCVVFQDSPSGIMAAMASGATVVAVCTSYPREEIEKCGAHFIVDTMEAVHCEALSDRLRFTIHVG</sequence>
<dbReference type="PANTHER" id="PTHR43481:SF2">
    <property type="entry name" value="PHOSPHATASE"/>
    <property type="match status" value="1"/>
</dbReference>
<accession>A0A0D7BVH2</accession>
<dbReference type="SUPFAM" id="SSF56784">
    <property type="entry name" value="HAD-like"/>
    <property type="match status" value="1"/>
</dbReference>
<dbReference type="FunFam" id="3.40.50.1000:FF:000145">
    <property type="entry name" value="HAD family hydrolase"/>
    <property type="match status" value="1"/>
</dbReference>
<dbReference type="InterPro" id="IPR023214">
    <property type="entry name" value="HAD_sf"/>
</dbReference>
<protein>
    <recommendedName>
        <fullName evidence="4">HAD-like protein</fullName>
    </recommendedName>
</protein>
<dbReference type="Pfam" id="PF13419">
    <property type="entry name" value="HAD_2"/>
    <property type="match status" value="1"/>
</dbReference>
<dbReference type="Gene3D" id="1.10.150.240">
    <property type="entry name" value="Putative phosphatase, domain 2"/>
    <property type="match status" value="1"/>
</dbReference>
<dbReference type="AlphaFoldDB" id="A0A0D7BVH2"/>
<evidence type="ECO:0000256" key="1">
    <source>
        <dbReference type="SAM" id="MobiDB-lite"/>
    </source>
</evidence>
<gene>
    <name evidence="2" type="ORF">CYLTODRAFT_340791</name>
</gene>
<dbReference type="InterPro" id="IPR051806">
    <property type="entry name" value="HAD-like_SPP"/>
</dbReference>
<reference evidence="2 3" key="1">
    <citation type="journal article" date="2015" name="Fungal Genet. Biol.">
        <title>Evolution of novel wood decay mechanisms in Agaricales revealed by the genome sequences of Fistulina hepatica and Cylindrobasidium torrendii.</title>
        <authorList>
            <person name="Floudas D."/>
            <person name="Held B.W."/>
            <person name="Riley R."/>
            <person name="Nagy L.G."/>
            <person name="Koehler G."/>
            <person name="Ransdell A.S."/>
            <person name="Younus H."/>
            <person name="Chow J."/>
            <person name="Chiniquy J."/>
            <person name="Lipzen A."/>
            <person name="Tritt A."/>
            <person name="Sun H."/>
            <person name="Haridas S."/>
            <person name="LaButti K."/>
            <person name="Ohm R.A."/>
            <person name="Kues U."/>
            <person name="Blanchette R.A."/>
            <person name="Grigoriev I.V."/>
            <person name="Minto R.E."/>
            <person name="Hibbett D.S."/>
        </authorList>
    </citation>
    <scope>NUCLEOTIDE SEQUENCE [LARGE SCALE GENOMIC DNA]</scope>
    <source>
        <strain evidence="2 3">FP15055 ss-10</strain>
    </source>
</reference>
<dbReference type="InterPro" id="IPR006439">
    <property type="entry name" value="HAD-SF_hydro_IA"/>
</dbReference>
<dbReference type="EMBL" id="KN880432">
    <property type="protein sequence ID" value="KIY74225.1"/>
    <property type="molecule type" value="Genomic_DNA"/>
</dbReference>
<organism evidence="2 3">
    <name type="scientific">Cylindrobasidium torrendii FP15055 ss-10</name>
    <dbReference type="NCBI Taxonomy" id="1314674"/>
    <lineage>
        <taxon>Eukaryota</taxon>
        <taxon>Fungi</taxon>
        <taxon>Dikarya</taxon>
        <taxon>Basidiomycota</taxon>
        <taxon>Agaricomycotina</taxon>
        <taxon>Agaricomycetes</taxon>
        <taxon>Agaricomycetidae</taxon>
        <taxon>Agaricales</taxon>
        <taxon>Marasmiineae</taxon>
        <taxon>Physalacriaceae</taxon>
        <taxon>Cylindrobasidium</taxon>
    </lineage>
</organism>
<dbReference type="Gene3D" id="3.40.50.1000">
    <property type="entry name" value="HAD superfamily/HAD-like"/>
    <property type="match status" value="1"/>
</dbReference>
<feature type="compositionally biased region" description="Low complexity" evidence="1">
    <location>
        <begin position="104"/>
        <end position="126"/>
    </location>
</feature>
<dbReference type="NCBIfam" id="TIGR01509">
    <property type="entry name" value="HAD-SF-IA-v3"/>
    <property type="match status" value="1"/>
</dbReference>
<feature type="region of interest" description="Disordered" evidence="1">
    <location>
        <begin position="100"/>
        <end position="126"/>
    </location>
</feature>
<evidence type="ECO:0008006" key="4">
    <source>
        <dbReference type="Google" id="ProtNLM"/>
    </source>
</evidence>